<feature type="transmembrane region" description="Helical" evidence="2">
    <location>
        <begin position="46"/>
        <end position="71"/>
    </location>
</feature>
<sequence length="103" mass="11482">MSKLNPTWLLDIIGSFWINGTLTPPENHNLTATFDSETREFSFSSIIAIVISAVFVTLLVVLILFACYTCITTTSKKTKVEHNPEISEDGNATAERDPEHGYF</sequence>
<comment type="caution">
    <text evidence="3">The sequence shown here is derived from an EMBL/GenBank/DDBJ whole genome shotgun (WGS) entry which is preliminary data.</text>
</comment>
<evidence type="ECO:0000256" key="1">
    <source>
        <dbReference type="SAM" id="MobiDB-lite"/>
    </source>
</evidence>
<feature type="compositionally biased region" description="Basic and acidic residues" evidence="1">
    <location>
        <begin position="94"/>
        <end position="103"/>
    </location>
</feature>
<dbReference type="Proteomes" id="UP001175271">
    <property type="component" value="Unassembled WGS sequence"/>
</dbReference>
<evidence type="ECO:0000313" key="3">
    <source>
        <dbReference type="EMBL" id="KAK0394005.1"/>
    </source>
</evidence>
<name>A0AA39GUV5_9BILA</name>
<keyword evidence="2" id="KW-0812">Transmembrane</keyword>
<dbReference type="AlphaFoldDB" id="A0AA39GUV5"/>
<keyword evidence="2" id="KW-1133">Transmembrane helix</keyword>
<reference evidence="3" key="1">
    <citation type="submission" date="2023-06" db="EMBL/GenBank/DDBJ databases">
        <title>Genomic analysis of the entomopathogenic nematode Steinernema hermaphroditum.</title>
        <authorList>
            <person name="Schwarz E.M."/>
            <person name="Heppert J.K."/>
            <person name="Baniya A."/>
            <person name="Schwartz H.T."/>
            <person name="Tan C.-H."/>
            <person name="Antoshechkin I."/>
            <person name="Sternberg P.W."/>
            <person name="Goodrich-Blair H."/>
            <person name="Dillman A.R."/>
        </authorList>
    </citation>
    <scope>NUCLEOTIDE SEQUENCE</scope>
    <source>
        <strain evidence="3">PS9179</strain>
        <tissue evidence="3">Whole animal</tissue>
    </source>
</reference>
<evidence type="ECO:0000256" key="2">
    <source>
        <dbReference type="SAM" id="Phobius"/>
    </source>
</evidence>
<protein>
    <submittedName>
        <fullName evidence="3">Uncharacterized protein</fullName>
    </submittedName>
</protein>
<keyword evidence="2" id="KW-0472">Membrane</keyword>
<organism evidence="3 4">
    <name type="scientific">Steinernema hermaphroditum</name>
    <dbReference type="NCBI Taxonomy" id="289476"/>
    <lineage>
        <taxon>Eukaryota</taxon>
        <taxon>Metazoa</taxon>
        <taxon>Ecdysozoa</taxon>
        <taxon>Nematoda</taxon>
        <taxon>Chromadorea</taxon>
        <taxon>Rhabditida</taxon>
        <taxon>Tylenchina</taxon>
        <taxon>Panagrolaimomorpha</taxon>
        <taxon>Strongyloidoidea</taxon>
        <taxon>Steinernematidae</taxon>
        <taxon>Steinernema</taxon>
    </lineage>
</organism>
<gene>
    <name evidence="3" type="ORF">QR680_000524</name>
</gene>
<keyword evidence="4" id="KW-1185">Reference proteome</keyword>
<proteinExistence type="predicted"/>
<feature type="region of interest" description="Disordered" evidence="1">
    <location>
        <begin position="79"/>
        <end position="103"/>
    </location>
</feature>
<evidence type="ECO:0000313" key="4">
    <source>
        <dbReference type="Proteomes" id="UP001175271"/>
    </source>
</evidence>
<accession>A0AA39GUV5</accession>
<dbReference type="EMBL" id="JAUCMV010000005">
    <property type="protein sequence ID" value="KAK0394005.1"/>
    <property type="molecule type" value="Genomic_DNA"/>
</dbReference>